<dbReference type="Pfam" id="PF13579">
    <property type="entry name" value="Glyco_trans_4_4"/>
    <property type="match status" value="1"/>
</dbReference>
<evidence type="ECO:0000313" key="6">
    <source>
        <dbReference type="Proteomes" id="UP001369736"/>
    </source>
</evidence>
<keyword evidence="2" id="KW-0808">Transferase</keyword>
<dbReference type="RefSeq" id="WP_337703817.1">
    <property type="nucleotide sequence ID" value="NZ_JBBEGM010000005.1"/>
</dbReference>
<dbReference type="Pfam" id="PF13692">
    <property type="entry name" value="Glyco_trans_1_4"/>
    <property type="match status" value="1"/>
</dbReference>
<evidence type="ECO:0000256" key="1">
    <source>
        <dbReference type="ARBA" id="ARBA00022676"/>
    </source>
</evidence>
<keyword evidence="1" id="KW-0328">Glycosyltransferase</keyword>
<sequence length="440" mass="46648">MRRRTVLIVGLNYAPEPTGIARYTTGLARMLAEAGHSVHVVTGFPHYPEWRIADGYRGARIEETDGPATNPIRVTRVVHPVPARPTGLGRVLMEAVFAARAATVRTTKPDVVVVVSPALLSVAAARWRWHRSGRTALGVVTQDLYTAALAETGALRGRGAGAARRLERTLLQGADGVAAIHDTFRASLERLGVDPARITVVRNWTHTAPASGDTAALRTRLGWPDGDVIALHAGNMGAKQGLENVVDAARLADERRLPITFVLMGDGNQRAALEARAEGVQRLRFQPSLPDGEFETALAAADVLVLNERPGIAEMCVPSKLTSYFAAGRPVIAATADDGAAATEVRAADAGIVLPPARPELLVEAACALGADRTGADRLGSNACHYAARVYAERTARAHYLAWVDSLASRVSITVPAPRRSPDTATAPAAPPAPVIERQP</sequence>
<dbReference type="EMBL" id="JBBEGM010000005">
    <property type="protein sequence ID" value="MEJ2862443.1"/>
    <property type="molecule type" value="Genomic_DNA"/>
</dbReference>
<dbReference type="PANTHER" id="PTHR45947">
    <property type="entry name" value="SULFOQUINOVOSYL TRANSFERASE SQD2"/>
    <property type="match status" value="1"/>
</dbReference>
<dbReference type="InterPro" id="IPR050194">
    <property type="entry name" value="Glycosyltransferase_grp1"/>
</dbReference>
<dbReference type="PANTHER" id="PTHR45947:SF3">
    <property type="entry name" value="SULFOQUINOVOSYL TRANSFERASE SQD2"/>
    <property type="match status" value="1"/>
</dbReference>
<protein>
    <submittedName>
        <fullName evidence="5">Glycosyltransferase</fullName>
    </submittedName>
</protein>
<keyword evidence="6" id="KW-1185">Reference proteome</keyword>
<dbReference type="InterPro" id="IPR028098">
    <property type="entry name" value="Glyco_trans_4-like_N"/>
</dbReference>
<dbReference type="Gene3D" id="3.40.50.2000">
    <property type="entry name" value="Glycogen Phosphorylase B"/>
    <property type="match status" value="2"/>
</dbReference>
<accession>A0ABU8M559</accession>
<gene>
    <name evidence="5" type="ORF">WCD58_14825</name>
</gene>
<proteinExistence type="predicted"/>
<evidence type="ECO:0000259" key="4">
    <source>
        <dbReference type="Pfam" id="PF13579"/>
    </source>
</evidence>
<evidence type="ECO:0000256" key="3">
    <source>
        <dbReference type="SAM" id="MobiDB-lite"/>
    </source>
</evidence>
<dbReference type="Proteomes" id="UP001369736">
    <property type="component" value="Unassembled WGS sequence"/>
</dbReference>
<evidence type="ECO:0000313" key="5">
    <source>
        <dbReference type="EMBL" id="MEJ2862443.1"/>
    </source>
</evidence>
<comment type="caution">
    <text evidence="5">The sequence shown here is derived from an EMBL/GenBank/DDBJ whole genome shotgun (WGS) entry which is preliminary data.</text>
</comment>
<feature type="region of interest" description="Disordered" evidence="3">
    <location>
        <begin position="417"/>
        <end position="440"/>
    </location>
</feature>
<evidence type="ECO:0000256" key="2">
    <source>
        <dbReference type="ARBA" id="ARBA00022679"/>
    </source>
</evidence>
<feature type="domain" description="Glycosyltransferase subfamily 4-like N-terminal" evidence="4">
    <location>
        <begin position="18"/>
        <end position="204"/>
    </location>
</feature>
<dbReference type="SUPFAM" id="SSF53756">
    <property type="entry name" value="UDP-Glycosyltransferase/glycogen phosphorylase"/>
    <property type="match status" value="1"/>
</dbReference>
<name>A0ABU8M559_9PSEU</name>
<reference evidence="5 6" key="1">
    <citation type="submission" date="2024-03" db="EMBL/GenBank/DDBJ databases">
        <title>Actinomycetospora sp. OC33-EN07, a novel actinomycete isolated from wild orchid (Aerides multiflora).</title>
        <authorList>
            <person name="Suriyachadkun C."/>
        </authorList>
    </citation>
    <scope>NUCLEOTIDE SEQUENCE [LARGE SCALE GENOMIC DNA]</scope>
    <source>
        <strain evidence="5 6">OC33-EN07</strain>
    </source>
</reference>
<organism evidence="5 6">
    <name type="scientific">Actinomycetospora flava</name>
    <dbReference type="NCBI Taxonomy" id="3129232"/>
    <lineage>
        <taxon>Bacteria</taxon>
        <taxon>Bacillati</taxon>
        <taxon>Actinomycetota</taxon>
        <taxon>Actinomycetes</taxon>
        <taxon>Pseudonocardiales</taxon>
        <taxon>Pseudonocardiaceae</taxon>
        <taxon>Actinomycetospora</taxon>
    </lineage>
</organism>
<dbReference type="CDD" id="cd03794">
    <property type="entry name" value="GT4_WbuB-like"/>
    <property type="match status" value="1"/>
</dbReference>